<gene>
    <name evidence="2" type="ORF">NNJEOMEG_00575</name>
</gene>
<feature type="domain" description="Pyridoxamine 5'-phosphate oxidase N-terminal" evidence="1">
    <location>
        <begin position="3"/>
        <end position="121"/>
    </location>
</feature>
<sequence length="123" mass="13771">MFNETFREVAAHEGVVSIVSCADGEAHVANTWNSYLVMADGVRLLIPAWKMRKTEEKVLKNPKVLLTLGSREVKGRMGPGTGFLLEGAARFVERGEEFAMMKERFPFLTRVLEVTVTGLRQTI</sequence>
<evidence type="ECO:0000313" key="3">
    <source>
        <dbReference type="Proteomes" id="UP000494245"/>
    </source>
</evidence>
<reference evidence="2 3" key="2">
    <citation type="submission" date="2020-05" db="EMBL/GenBank/DDBJ databases">
        <title>Draft genome sequence of Desulfovibrio sp. strainFSS-1.</title>
        <authorList>
            <person name="Shimoshige H."/>
            <person name="Kobayashi H."/>
            <person name="Maekawa T."/>
        </authorList>
    </citation>
    <scope>NUCLEOTIDE SEQUENCE [LARGE SCALE GENOMIC DNA]</scope>
    <source>
        <strain evidence="2 3">SIID29052-01</strain>
    </source>
</reference>
<dbReference type="SUPFAM" id="SSF50475">
    <property type="entry name" value="FMN-binding split barrel"/>
    <property type="match status" value="1"/>
</dbReference>
<evidence type="ECO:0000259" key="1">
    <source>
        <dbReference type="Pfam" id="PF01243"/>
    </source>
</evidence>
<dbReference type="InterPro" id="IPR012349">
    <property type="entry name" value="Split_barrel_FMN-bd"/>
</dbReference>
<reference evidence="2 3" key="1">
    <citation type="submission" date="2020-04" db="EMBL/GenBank/DDBJ databases">
        <authorList>
            <consortium name="Desulfovibrio sp. FSS-1 genome sequencing consortium"/>
            <person name="Shimoshige H."/>
            <person name="Kobayashi H."/>
            <person name="Maekawa T."/>
        </authorList>
    </citation>
    <scope>NUCLEOTIDE SEQUENCE [LARGE SCALE GENOMIC DNA]</scope>
    <source>
        <strain evidence="2 3">SIID29052-01</strain>
    </source>
</reference>
<dbReference type="Gene3D" id="2.30.110.10">
    <property type="entry name" value="Electron Transport, Fmn-binding Protein, Chain A"/>
    <property type="match status" value="1"/>
</dbReference>
<dbReference type="EMBL" id="BLTE01000001">
    <property type="protein sequence ID" value="GFK92748.1"/>
    <property type="molecule type" value="Genomic_DNA"/>
</dbReference>
<accession>A0A6V8LQY0</accession>
<dbReference type="Pfam" id="PF01243">
    <property type="entry name" value="PNPOx_N"/>
    <property type="match status" value="1"/>
</dbReference>
<dbReference type="AlphaFoldDB" id="A0A6V8LQY0"/>
<protein>
    <submittedName>
        <fullName evidence="2">FMN-binding protein</fullName>
    </submittedName>
</protein>
<dbReference type="RefSeq" id="WP_173081079.1">
    <property type="nucleotide sequence ID" value="NZ_BLTE01000001.1"/>
</dbReference>
<dbReference type="InterPro" id="IPR011576">
    <property type="entry name" value="Pyridox_Oxase_N"/>
</dbReference>
<proteinExistence type="predicted"/>
<comment type="caution">
    <text evidence="2">The sequence shown here is derived from an EMBL/GenBank/DDBJ whole genome shotgun (WGS) entry which is preliminary data.</text>
</comment>
<name>A0A6V8LQY0_9BACT</name>
<organism evidence="2 3">
    <name type="scientific">Fundidesulfovibrio magnetotacticus</name>
    <dbReference type="NCBI Taxonomy" id="2730080"/>
    <lineage>
        <taxon>Bacteria</taxon>
        <taxon>Pseudomonadati</taxon>
        <taxon>Thermodesulfobacteriota</taxon>
        <taxon>Desulfovibrionia</taxon>
        <taxon>Desulfovibrionales</taxon>
        <taxon>Desulfovibrionaceae</taxon>
        <taxon>Fundidesulfovibrio</taxon>
    </lineage>
</organism>
<evidence type="ECO:0000313" key="2">
    <source>
        <dbReference type="EMBL" id="GFK92748.1"/>
    </source>
</evidence>
<keyword evidence="3" id="KW-1185">Reference proteome</keyword>
<dbReference type="Proteomes" id="UP000494245">
    <property type="component" value="Unassembled WGS sequence"/>
</dbReference>